<dbReference type="SUPFAM" id="SSF53448">
    <property type="entry name" value="Nucleotide-diphospho-sugar transferases"/>
    <property type="match status" value="1"/>
</dbReference>
<keyword evidence="9" id="KW-0548">Nucleotidyltransferase</keyword>
<dbReference type="Gene3D" id="3.90.550.10">
    <property type="entry name" value="Spore Coat Polysaccharide Biosynthesis Protein SpsA, Chain A"/>
    <property type="match status" value="1"/>
</dbReference>
<evidence type="ECO:0000259" key="8">
    <source>
        <dbReference type="Pfam" id="PF12804"/>
    </source>
</evidence>
<dbReference type="InterPro" id="IPR029044">
    <property type="entry name" value="Nucleotide-diphossugar_trans"/>
</dbReference>
<comment type="caution">
    <text evidence="9">The sequence shown here is derived from an EMBL/GenBank/DDBJ whole genome shotgun (WGS) entry which is preliminary data.</text>
</comment>
<dbReference type="InterPro" id="IPR025877">
    <property type="entry name" value="MobA-like_NTP_Trfase"/>
</dbReference>
<dbReference type="PANTHER" id="PTHR19136:SF81">
    <property type="entry name" value="MOLYBDENUM COFACTOR GUANYLYLTRANSFERASE"/>
    <property type="match status" value="1"/>
</dbReference>
<dbReference type="GO" id="GO:0005525">
    <property type="term" value="F:GTP binding"/>
    <property type="evidence" value="ECO:0007669"/>
    <property type="project" value="UniProtKB-KW"/>
</dbReference>
<gene>
    <name evidence="9" type="ORF">CWE21_11685</name>
</gene>
<dbReference type="GO" id="GO:0016779">
    <property type="term" value="F:nucleotidyltransferase activity"/>
    <property type="evidence" value="ECO:0007669"/>
    <property type="project" value="UniProtKB-KW"/>
</dbReference>
<dbReference type="Pfam" id="PF12804">
    <property type="entry name" value="NTP_transf_3"/>
    <property type="match status" value="1"/>
</dbReference>
<evidence type="ECO:0000256" key="6">
    <source>
        <dbReference type="ARBA" id="ARBA00023134"/>
    </source>
</evidence>
<evidence type="ECO:0000256" key="4">
    <source>
        <dbReference type="ARBA" id="ARBA00022741"/>
    </source>
</evidence>
<keyword evidence="2 9" id="KW-0808">Transferase</keyword>
<keyword evidence="10" id="KW-1185">Reference proteome</keyword>
<name>A0A432XCM5_9GAMM</name>
<evidence type="ECO:0000256" key="3">
    <source>
        <dbReference type="ARBA" id="ARBA00022723"/>
    </source>
</evidence>
<dbReference type="GO" id="GO:0046872">
    <property type="term" value="F:metal ion binding"/>
    <property type="evidence" value="ECO:0007669"/>
    <property type="project" value="UniProtKB-KW"/>
</dbReference>
<sequence>MQVVGVVIAGGKSTRMGQDKALLEIAGLTQLERCKQLLREAGCQQIYVSRNSADGIVDRLPERGPLGGLSSVLHTLELASERLLIVPIDMPLLTADALYHLLAQPQPAYFTGSPLPCVVTCSAELMNYLTEQLANPSGDWSIRGMLQAVAAQPVEWPYSYQLQNTNTPQQWRHAIEMLGVSI</sequence>
<dbReference type="OrthoDB" id="9788394at2"/>
<feature type="domain" description="MobA-like NTP transferase" evidence="8">
    <location>
        <begin position="5"/>
        <end position="106"/>
    </location>
</feature>
<keyword evidence="4" id="KW-0547">Nucleotide-binding</keyword>
<keyword evidence="1" id="KW-0963">Cytoplasm</keyword>
<keyword evidence="3" id="KW-0479">Metal-binding</keyword>
<dbReference type="AlphaFoldDB" id="A0A432XCM5"/>
<dbReference type="Proteomes" id="UP000286678">
    <property type="component" value="Unassembled WGS sequence"/>
</dbReference>
<organism evidence="9 10">
    <name type="scientific">Pseudidiomarina aquimaris</name>
    <dbReference type="NCBI Taxonomy" id="641841"/>
    <lineage>
        <taxon>Bacteria</taxon>
        <taxon>Pseudomonadati</taxon>
        <taxon>Pseudomonadota</taxon>
        <taxon>Gammaproteobacteria</taxon>
        <taxon>Alteromonadales</taxon>
        <taxon>Idiomarinaceae</taxon>
        <taxon>Pseudidiomarina</taxon>
    </lineage>
</organism>
<evidence type="ECO:0000313" key="10">
    <source>
        <dbReference type="Proteomes" id="UP000286678"/>
    </source>
</evidence>
<keyword evidence="6" id="KW-0342">GTP-binding</keyword>
<dbReference type="PANTHER" id="PTHR19136">
    <property type="entry name" value="MOLYBDENUM COFACTOR GUANYLYLTRANSFERASE"/>
    <property type="match status" value="1"/>
</dbReference>
<keyword evidence="5" id="KW-0460">Magnesium</keyword>
<dbReference type="InterPro" id="IPR013482">
    <property type="entry name" value="Molybde_CF_guanTrfase"/>
</dbReference>
<evidence type="ECO:0000313" key="9">
    <source>
        <dbReference type="EMBL" id="RUO46412.1"/>
    </source>
</evidence>
<dbReference type="EMBL" id="PIPT01000009">
    <property type="protein sequence ID" value="RUO46412.1"/>
    <property type="molecule type" value="Genomic_DNA"/>
</dbReference>
<dbReference type="GO" id="GO:1902758">
    <property type="term" value="P:bis(molybdopterin guanine dinucleotide)molybdenum biosynthetic process"/>
    <property type="evidence" value="ECO:0007669"/>
    <property type="project" value="TreeGrafter"/>
</dbReference>
<keyword evidence="7" id="KW-0501">Molybdenum cofactor biosynthesis</keyword>
<evidence type="ECO:0000256" key="7">
    <source>
        <dbReference type="ARBA" id="ARBA00023150"/>
    </source>
</evidence>
<evidence type="ECO:0000256" key="5">
    <source>
        <dbReference type="ARBA" id="ARBA00022842"/>
    </source>
</evidence>
<dbReference type="RefSeq" id="WP_126834628.1">
    <property type="nucleotide sequence ID" value="NZ_PIPT01000009.1"/>
</dbReference>
<evidence type="ECO:0000256" key="2">
    <source>
        <dbReference type="ARBA" id="ARBA00022679"/>
    </source>
</evidence>
<evidence type="ECO:0000256" key="1">
    <source>
        <dbReference type="ARBA" id="ARBA00022490"/>
    </source>
</evidence>
<proteinExistence type="predicted"/>
<accession>A0A432XCM5</accession>
<reference evidence="10" key="1">
    <citation type="journal article" date="2018" name="Front. Microbiol.">
        <title>Genome-Based Analysis Reveals the Taxonomy and Diversity of the Family Idiomarinaceae.</title>
        <authorList>
            <person name="Liu Y."/>
            <person name="Lai Q."/>
            <person name="Shao Z."/>
        </authorList>
    </citation>
    <scope>NUCLEOTIDE SEQUENCE [LARGE SCALE GENOMIC DNA]</scope>
    <source>
        <strain evidence="10">SW15</strain>
    </source>
</reference>
<dbReference type="CDD" id="cd02503">
    <property type="entry name" value="MobA"/>
    <property type="match status" value="1"/>
</dbReference>
<protein>
    <submittedName>
        <fullName evidence="9">Molybdenum cofactor guanylyltransferase</fullName>
    </submittedName>
</protein>